<dbReference type="EMBL" id="HACG01002204">
    <property type="protein sequence ID" value="CEK49069.1"/>
    <property type="molecule type" value="Transcribed_RNA"/>
</dbReference>
<feature type="non-terminal residue" evidence="2">
    <location>
        <position position="1"/>
    </location>
</feature>
<organism evidence="2">
    <name type="scientific">Arion vulgaris</name>
    <dbReference type="NCBI Taxonomy" id="1028688"/>
    <lineage>
        <taxon>Eukaryota</taxon>
        <taxon>Metazoa</taxon>
        <taxon>Spiralia</taxon>
        <taxon>Lophotrochozoa</taxon>
        <taxon>Mollusca</taxon>
        <taxon>Gastropoda</taxon>
        <taxon>Heterobranchia</taxon>
        <taxon>Euthyneura</taxon>
        <taxon>Panpulmonata</taxon>
        <taxon>Eupulmonata</taxon>
        <taxon>Stylommatophora</taxon>
        <taxon>Helicina</taxon>
        <taxon>Arionoidea</taxon>
        <taxon>Arionidae</taxon>
        <taxon>Arion</taxon>
    </lineage>
</organism>
<feature type="region of interest" description="Disordered" evidence="1">
    <location>
        <begin position="26"/>
        <end position="70"/>
    </location>
</feature>
<evidence type="ECO:0000313" key="2">
    <source>
        <dbReference type="EMBL" id="CEK49069.1"/>
    </source>
</evidence>
<dbReference type="AlphaFoldDB" id="A0A0B6XYU3"/>
<reference evidence="2" key="1">
    <citation type="submission" date="2014-12" db="EMBL/GenBank/DDBJ databases">
        <title>Insight into the proteome of Arion vulgaris.</title>
        <authorList>
            <person name="Aradska J."/>
            <person name="Bulat T."/>
            <person name="Smidak R."/>
            <person name="Sarate P."/>
            <person name="Gangsoo J."/>
            <person name="Sialana F."/>
            <person name="Bilban M."/>
            <person name="Lubec G."/>
        </authorList>
    </citation>
    <scope>NUCLEOTIDE SEQUENCE</scope>
    <source>
        <tissue evidence="2">Skin</tissue>
    </source>
</reference>
<proteinExistence type="predicted"/>
<gene>
    <name evidence="2" type="primary">ORF6281</name>
</gene>
<name>A0A0B6XYU3_9EUPU</name>
<accession>A0A0B6XYU3</accession>
<protein>
    <submittedName>
        <fullName evidence="2">Uncharacterized protein</fullName>
    </submittedName>
</protein>
<feature type="non-terminal residue" evidence="2">
    <location>
        <position position="70"/>
    </location>
</feature>
<feature type="compositionally biased region" description="Basic and acidic residues" evidence="1">
    <location>
        <begin position="54"/>
        <end position="70"/>
    </location>
</feature>
<sequence>PQNDVVNAAVSTDIKSPQKDVVDAAVGNDIKSPQNDVNAAVSKDIKPPVQNNDETEKHEDATNSKDKDIQ</sequence>
<evidence type="ECO:0000256" key="1">
    <source>
        <dbReference type="SAM" id="MobiDB-lite"/>
    </source>
</evidence>